<dbReference type="InterPro" id="IPR029044">
    <property type="entry name" value="Nucleotide-diphossugar_trans"/>
</dbReference>
<organism evidence="2 5">
    <name type="scientific">Lacticaseibacillus rhamnosus</name>
    <name type="common">Lactobacillus rhamnosus</name>
    <dbReference type="NCBI Taxonomy" id="47715"/>
    <lineage>
        <taxon>Bacteria</taxon>
        <taxon>Bacillati</taxon>
        <taxon>Bacillota</taxon>
        <taxon>Bacilli</taxon>
        <taxon>Lactobacillales</taxon>
        <taxon>Lactobacillaceae</taxon>
        <taxon>Lacticaseibacillus</taxon>
    </lineage>
</organism>
<dbReference type="RefSeq" id="WP_005685349.1">
    <property type="nucleotide sequence ID" value="NZ_BSWG01000006.1"/>
</dbReference>
<dbReference type="Proteomes" id="UP000189067">
    <property type="component" value="Unassembled WGS sequence"/>
</dbReference>
<comment type="caution">
    <text evidence="2">The sequence shown here is derived from an EMBL/GenBank/DDBJ whole genome shotgun (WGS) entry which is preliminary data.</text>
</comment>
<feature type="domain" description="Glycosyltransferase 2-like" evidence="1">
    <location>
        <begin position="20"/>
        <end position="127"/>
    </location>
</feature>
<proteinExistence type="predicted"/>
<keyword evidence="2" id="KW-0808">Transferase</keyword>
<dbReference type="EMBL" id="JABXWP010000005">
    <property type="protein sequence ID" value="NVO87768.1"/>
    <property type="molecule type" value="Genomic_DNA"/>
</dbReference>
<reference evidence="3 4" key="1">
    <citation type="submission" date="2017-01" db="EMBL/GenBank/DDBJ databases">
        <title>In silico prediction, in vitro antibacterial spectrum and physicochemical properties of a putative bacteriocin produced by Lactobacillus rhamnosus strain L156.4.</title>
        <authorList>
            <person name="Silveira A.M."/>
            <person name="Monteiro A.S."/>
            <person name="Santos V.L."/>
            <person name="Nicoli J.R."/>
            <person name="Azevedo V."/>
            <person name="Soares S.C."/>
            <person name="Castro-Oliveira L."/>
            <person name="Dias-Souza M.V."/>
            <person name="Nardi R.M."/>
        </authorList>
    </citation>
    <scope>NUCLEOTIDE SEQUENCE [LARGE SCALE GENOMIC DNA]</scope>
    <source>
        <strain evidence="3 4">L156.4</strain>
    </source>
</reference>
<accession>A0A2A5L5H6</accession>
<reference evidence="2 5" key="2">
    <citation type="submission" date="2020-06" db="EMBL/GenBank/DDBJ databases">
        <title>Lactobacillus rhamnosus QC,genome.</title>
        <authorList>
            <person name="Yi H."/>
            <person name="Jin M."/>
        </authorList>
    </citation>
    <scope>NUCLEOTIDE SEQUENCE [LARGE SCALE GENOMIC DNA]</scope>
    <source>
        <strain evidence="2 5">QC</strain>
    </source>
</reference>
<evidence type="ECO:0000313" key="4">
    <source>
        <dbReference type="Proteomes" id="UP000189067"/>
    </source>
</evidence>
<evidence type="ECO:0000313" key="5">
    <source>
        <dbReference type="Proteomes" id="UP000542889"/>
    </source>
</evidence>
<dbReference type="AlphaFoldDB" id="A0A179XKH8"/>
<dbReference type="Gene3D" id="3.90.550.10">
    <property type="entry name" value="Spore Coat Polysaccharide Biosynthesis Protein SpsA, Chain A"/>
    <property type="match status" value="1"/>
</dbReference>
<dbReference type="EMBL" id="MTJY01000007">
    <property type="protein sequence ID" value="ONN75991.1"/>
    <property type="molecule type" value="Genomic_DNA"/>
</dbReference>
<evidence type="ECO:0000259" key="1">
    <source>
        <dbReference type="Pfam" id="PF00535"/>
    </source>
</evidence>
<gene>
    <name evidence="3" type="ORF">BWR10_01365</name>
    <name evidence="2" type="ORF">HWN39_04555</name>
</gene>
<dbReference type="SUPFAM" id="SSF53448">
    <property type="entry name" value="Nucleotide-diphospho-sugar transferases"/>
    <property type="match status" value="1"/>
</dbReference>
<evidence type="ECO:0000313" key="3">
    <source>
        <dbReference type="EMBL" id="ONN75991.1"/>
    </source>
</evidence>
<dbReference type="Proteomes" id="UP000542889">
    <property type="component" value="Unassembled WGS sequence"/>
</dbReference>
<dbReference type="GO" id="GO:0016740">
    <property type="term" value="F:transferase activity"/>
    <property type="evidence" value="ECO:0007669"/>
    <property type="project" value="UniProtKB-KW"/>
</dbReference>
<dbReference type="InterPro" id="IPR001173">
    <property type="entry name" value="Glyco_trans_2-like"/>
</dbReference>
<sequence length="273" mass="31430">MNRDGHSFLIVLYRQKLSKSKTFQTLNSQLMENDHLIIYDNSPESMLDVKPANLTYFHDEGNTGLAAAYNFAVQQARKRGDQWLTIFDQDTTLPADFNQIVKTSMRQTASAVVLAPEVVLADGKQISPFWIEDALFFHFPAAVSKTRAAINSGMSLNLAAFEGTAPIFDRRYPLDFLDYVFFKQLQKAGKELKEIPVRLTQELSLNDFRTMSQVRFENFQRTEARFVAEFYPRFIPQYRRRLCFRLIKQLLKRAQWSKLKVIIQVIGGGIAPS</sequence>
<name>A0A179XKH8_LACRH</name>
<dbReference type="Pfam" id="PF00535">
    <property type="entry name" value="Glycos_transf_2"/>
    <property type="match status" value="1"/>
</dbReference>
<protein>
    <submittedName>
        <fullName evidence="2">Glycosyltransferase</fullName>
    </submittedName>
    <submittedName>
        <fullName evidence="3">dTDP-rhamnosyl transferase</fullName>
    </submittedName>
</protein>
<evidence type="ECO:0000313" key="2">
    <source>
        <dbReference type="EMBL" id="NVO87768.1"/>
    </source>
</evidence>
<accession>A0A179XKH8</accession>